<organism evidence="12 13">
    <name type="scientific">Scytalopus superciliaris</name>
    <dbReference type="NCBI Taxonomy" id="312124"/>
    <lineage>
        <taxon>Eukaryota</taxon>
        <taxon>Metazoa</taxon>
        <taxon>Chordata</taxon>
        <taxon>Craniata</taxon>
        <taxon>Vertebrata</taxon>
        <taxon>Euteleostomi</taxon>
        <taxon>Archelosauria</taxon>
        <taxon>Archosauria</taxon>
        <taxon>Dinosauria</taxon>
        <taxon>Saurischia</taxon>
        <taxon>Theropoda</taxon>
        <taxon>Coelurosauria</taxon>
        <taxon>Aves</taxon>
        <taxon>Neognathae</taxon>
        <taxon>Neoaves</taxon>
        <taxon>Telluraves</taxon>
        <taxon>Australaves</taxon>
        <taxon>Passeriformes</taxon>
        <taxon>Rhinocryptidae</taxon>
        <taxon>Scytalopus</taxon>
    </lineage>
</organism>
<keyword evidence="8" id="KW-1015">Disulfide bond</keyword>
<dbReference type="EMBL" id="VXBX01007808">
    <property type="protein sequence ID" value="NXP27030.1"/>
    <property type="molecule type" value="Genomic_DNA"/>
</dbReference>
<evidence type="ECO:0000256" key="5">
    <source>
        <dbReference type="ARBA" id="ARBA00022859"/>
    </source>
</evidence>
<dbReference type="InterPro" id="IPR011161">
    <property type="entry name" value="MHC_I-like_Ag-recog"/>
</dbReference>
<dbReference type="Proteomes" id="UP000580825">
    <property type="component" value="Unassembled WGS sequence"/>
</dbReference>
<gene>
    <name evidence="12" type="primary">Ha1f_1</name>
    <name evidence="12" type="ORF">SCYSUP_R10459</name>
</gene>
<evidence type="ECO:0000259" key="11">
    <source>
        <dbReference type="Pfam" id="PF00129"/>
    </source>
</evidence>
<keyword evidence="9" id="KW-0325">Glycoprotein</keyword>
<dbReference type="GO" id="GO:0002474">
    <property type="term" value="P:antigen processing and presentation of peptide antigen via MHC class I"/>
    <property type="evidence" value="ECO:0007669"/>
    <property type="project" value="UniProtKB-KW"/>
</dbReference>
<reference evidence="12 13" key="1">
    <citation type="submission" date="2019-09" db="EMBL/GenBank/DDBJ databases">
        <title>Bird 10,000 Genomes (B10K) Project - Family phase.</title>
        <authorList>
            <person name="Zhang G."/>
        </authorList>
    </citation>
    <scope>NUCLEOTIDE SEQUENCE [LARGE SCALE GENOMIC DNA]</scope>
    <source>
        <strain evidence="12">B10K-DU-002-46</strain>
        <tissue evidence="12">Muscle</tissue>
    </source>
</reference>
<dbReference type="InterPro" id="IPR050208">
    <property type="entry name" value="MHC_class-I_related"/>
</dbReference>
<evidence type="ECO:0000256" key="9">
    <source>
        <dbReference type="ARBA" id="ARBA00023180"/>
    </source>
</evidence>
<dbReference type="PRINTS" id="PR01638">
    <property type="entry name" value="MHCCLASSI"/>
</dbReference>
<dbReference type="InterPro" id="IPR011162">
    <property type="entry name" value="MHC_I/II-like_Ag-recog"/>
</dbReference>
<dbReference type="InterPro" id="IPR037055">
    <property type="entry name" value="MHC_I-like_Ag-recog_sf"/>
</dbReference>
<dbReference type="GO" id="GO:0009897">
    <property type="term" value="C:external side of plasma membrane"/>
    <property type="evidence" value="ECO:0007669"/>
    <property type="project" value="TreeGrafter"/>
</dbReference>
<dbReference type="SUPFAM" id="SSF54452">
    <property type="entry name" value="MHC antigen-recognition domain"/>
    <property type="match status" value="1"/>
</dbReference>
<comment type="subcellular location">
    <subcellularLocation>
        <location evidence="1">Membrane</location>
        <topology evidence="1">Single-pass type I membrane protein</topology>
    </subcellularLocation>
</comment>
<evidence type="ECO:0000256" key="3">
    <source>
        <dbReference type="ARBA" id="ARBA00022692"/>
    </source>
</evidence>
<name>A0A7L1Z003_9PASS</name>
<dbReference type="Pfam" id="PF00129">
    <property type="entry name" value="MHC_I"/>
    <property type="match status" value="1"/>
</dbReference>
<feature type="non-terminal residue" evidence="12">
    <location>
        <position position="1"/>
    </location>
</feature>
<feature type="non-terminal residue" evidence="12">
    <location>
        <position position="99"/>
    </location>
</feature>
<comment type="similarity">
    <text evidence="10">Belongs to the MHC class I family.</text>
</comment>
<evidence type="ECO:0000256" key="2">
    <source>
        <dbReference type="ARBA" id="ARBA00022451"/>
    </source>
</evidence>
<evidence type="ECO:0000313" key="12">
    <source>
        <dbReference type="EMBL" id="NXP27030.1"/>
    </source>
</evidence>
<evidence type="ECO:0000256" key="1">
    <source>
        <dbReference type="ARBA" id="ARBA00004479"/>
    </source>
</evidence>
<dbReference type="PANTHER" id="PTHR16675">
    <property type="entry name" value="MHC CLASS I-RELATED"/>
    <property type="match status" value="1"/>
</dbReference>
<evidence type="ECO:0000256" key="7">
    <source>
        <dbReference type="ARBA" id="ARBA00023136"/>
    </source>
</evidence>
<dbReference type="AlphaFoldDB" id="A0A7L1Z003"/>
<dbReference type="GO" id="GO:0006955">
    <property type="term" value="P:immune response"/>
    <property type="evidence" value="ECO:0007669"/>
    <property type="project" value="TreeGrafter"/>
</dbReference>
<dbReference type="GO" id="GO:0042612">
    <property type="term" value="C:MHC class I protein complex"/>
    <property type="evidence" value="ECO:0007669"/>
    <property type="project" value="UniProtKB-KW"/>
</dbReference>
<keyword evidence="13" id="KW-1185">Reference proteome</keyword>
<keyword evidence="6" id="KW-1133">Transmembrane helix</keyword>
<keyword evidence="7" id="KW-0472">Membrane</keyword>
<evidence type="ECO:0000256" key="8">
    <source>
        <dbReference type="ARBA" id="ARBA00023157"/>
    </source>
</evidence>
<comment type="caution">
    <text evidence="12">The sequence shown here is derived from an EMBL/GenBank/DDBJ whole genome shotgun (WGS) entry which is preliminary data.</text>
</comment>
<dbReference type="Gene3D" id="3.30.500.10">
    <property type="entry name" value="MHC class I-like antigen recognition-like"/>
    <property type="match status" value="1"/>
</dbReference>
<evidence type="ECO:0000256" key="10">
    <source>
        <dbReference type="RuleBase" id="RU004439"/>
    </source>
</evidence>
<sequence length="99" mass="11642">GQYNQSGGLHTLQWVCGCDFLSNRSVHGSFWYSYDGWDFIFFELGSWSFVAADSAAQATKRKWEHEGIKVERLIHYLEHICPEWLQTSVRYGWEVPEHK</sequence>
<evidence type="ECO:0000256" key="6">
    <source>
        <dbReference type="ARBA" id="ARBA00022989"/>
    </source>
</evidence>
<evidence type="ECO:0000256" key="4">
    <source>
        <dbReference type="ARBA" id="ARBA00022729"/>
    </source>
</evidence>
<feature type="domain" description="MHC class I-like antigen recognition-like" evidence="11">
    <location>
        <begin position="2"/>
        <end position="93"/>
    </location>
</feature>
<keyword evidence="4" id="KW-0732">Signal</keyword>
<keyword evidence="3" id="KW-0812">Transmembrane</keyword>
<accession>A0A7L1Z003</accession>
<evidence type="ECO:0000313" key="13">
    <source>
        <dbReference type="Proteomes" id="UP000580825"/>
    </source>
</evidence>
<dbReference type="InterPro" id="IPR001039">
    <property type="entry name" value="MHC_I_a_a1/a2"/>
</dbReference>
<proteinExistence type="inferred from homology"/>
<dbReference type="GO" id="GO:0005615">
    <property type="term" value="C:extracellular space"/>
    <property type="evidence" value="ECO:0007669"/>
    <property type="project" value="TreeGrafter"/>
</dbReference>
<keyword evidence="2" id="KW-0490">MHC I</keyword>
<keyword evidence="5" id="KW-0391">Immunity</keyword>
<dbReference type="PANTHER" id="PTHR16675:SF242">
    <property type="entry name" value="MAJOR HISTOCOMPATIBILITY COMPLEX CLASS I-RELATED GENE PROTEIN"/>
    <property type="match status" value="1"/>
</dbReference>
<protein>
    <submittedName>
        <fullName evidence="12">HA1F protein</fullName>
    </submittedName>
</protein>